<evidence type="ECO:0000259" key="2">
    <source>
        <dbReference type="Pfam" id="PF01846"/>
    </source>
</evidence>
<name>Q6BW67_DEBHA</name>
<organism evidence="3 4">
    <name type="scientific">Debaryomyces hansenii (strain ATCC 36239 / CBS 767 / BCRC 21394 / JCM 1990 / NBRC 0083 / IGC 2968)</name>
    <name type="common">Yeast</name>
    <name type="synonym">Torulaspora hansenii</name>
    <dbReference type="NCBI Taxonomy" id="284592"/>
    <lineage>
        <taxon>Eukaryota</taxon>
        <taxon>Fungi</taxon>
        <taxon>Dikarya</taxon>
        <taxon>Ascomycota</taxon>
        <taxon>Saccharomycotina</taxon>
        <taxon>Pichiomycetes</taxon>
        <taxon>Debaryomycetaceae</taxon>
        <taxon>Debaryomyces</taxon>
    </lineage>
</organism>
<dbReference type="Proteomes" id="UP000000599">
    <property type="component" value="Chromosome B"/>
</dbReference>
<dbReference type="KEGG" id="dha:DEHA2B13926g"/>
<keyword evidence="4" id="KW-1185">Reference proteome</keyword>
<evidence type="ECO:0000313" key="4">
    <source>
        <dbReference type="Proteomes" id="UP000000599"/>
    </source>
</evidence>
<feature type="compositionally biased region" description="Basic and acidic residues" evidence="1">
    <location>
        <begin position="227"/>
        <end position="245"/>
    </location>
</feature>
<dbReference type="InterPro" id="IPR002713">
    <property type="entry name" value="FF_domain"/>
</dbReference>
<gene>
    <name evidence="3" type="ordered locus">DEHA2B13926g</name>
</gene>
<dbReference type="AlphaFoldDB" id="Q6BW67"/>
<dbReference type="Gene3D" id="1.10.10.440">
    <property type="entry name" value="FF domain"/>
    <property type="match status" value="1"/>
</dbReference>
<dbReference type="SUPFAM" id="SSF81698">
    <property type="entry name" value="FF domain"/>
    <property type="match status" value="1"/>
</dbReference>
<dbReference type="EMBL" id="CR382134">
    <property type="protein sequence ID" value="CAG85562.2"/>
    <property type="molecule type" value="Genomic_DNA"/>
</dbReference>
<dbReference type="STRING" id="284592.Q6BW67"/>
<dbReference type="OMA" id="DHIVRDD"/>
<feature type="region of interest" description="Disordered" evidence="1">
    <location>
        <begin position="156"/>
        <end position="278"/>
    </location>
</feature>
<feature type="domain" description="FF" evidence="2">
    <location>
        <begin position="284"/>
        <end position="338"/>
    </location>
</feature>
<reference evidence="3 4" key="1">
    <citation type="journal article" date="2004" name="Nature">
        <title>Genome evolution in yeasts.</title>
        <authorList>
            <consortium name="Genolevures"/>
            <person name="Dujon B."/>
            <person name="Sherman D."/>
            <person name="Fischer G."/>
            <person name="Durrens P."/>
            <person name="Casaregola S."/>
            <person name="Lafontaine I."/>
            <person name="de Montigny J."/>
            <person name="Marck C."/>
            <person name="Neuveglise C."/>
            <person name="Talla E."/>
            <person name="Goffard N."/>
            <person name="Frangeul L."/>
            <person name="Aigle M."/>
            <person name="Anthouard V."/>
            <person name="Babour A."/>
            <person name="Barbe V."/>
            <person name="Barnay S."/>
            <person name="Blanchin S."/>
            <person name="Beckerich J.M."/>
            <person name="Beyne E."/>
            <person name="Bleykasten C."/>
            <person name="Boisrame A."/>
            <person name="Boyer J."/>
            <person name="Cattolico L."/>
            <person name="Confanioleri F."/>
            <person name="de Daruvar A."/>
            <person name="Despons L."/>
            <person name="Fabre E."/>
            <person name="Fairhead C."/>
            <person name="Ferry-Dumazet H."/>
            <person name="Groppi A."/>
            <person name="Hantraye F."/>
            <person name="Hennequin C."/>
            <person name="Jauniaux N."/>
            <person name="Joyet P."/>
            <person name="Kachouri R."/>
            <person name="Kerrest A."/>
            <person name="Koszul R."/>
            <person name="Lemaire M."/>
            <person name="Lesur I."/>
            <person name="Ma L."/>
            <person name="Muller H."/>
            <person name="Nicaud J.M."/>
            <person name="Nikolski M."/>
            <person name="Oztas S."/>
            <person name="Ozier-Kalogeropoulos O."/>
            <person name="Pellenz S."/>
            <person name="Potier S."/>
            <person name="Richard G.F."/>
            <person name="Straub M.L."/>
            <person name="Suleau A."/>
            <person name="Swennene D."/>
            <person name="Tekaia F."/>
            <person name="Wesolowski-Louvel M."/>
            <person name="Westhof E."/>
            <person name="Wirth B."/>
            <person name="Zeniou-Meyer M."/>
            <person name="Zivanovic I."/>
            <person name="Bolotin-Fukuhara M."/>
            <person name="Thierry A."/>
            <person name="Bouchier C."/>
            <person name="Caudron B."/>
            <person name="Scarpelli C."/>
            <person name="Gaillardin C."/>
            <person name="Weissenbach J."/>
            <person name="Wincker P."/>
            <person name="Souciet J.L."/>
        </authorList>
    </citation>
    <scope>NUCLEOTIDE SEQUENCE [LARGE SCALE GENOMIC DNA]</scope>
    <source>
        <strain evidence="4">ATCC 36239 / CBS 767 / BCRC 21394 / JCM 1990 / NBRC 0083 / IGC 2968</strain>
    </source>
</reference>
<protein>
    <submittedName>
        <fullName evidence="3">DEHA2B13926p</fullName>
    </submittedName>
</protein>
<dbReference type="GeneID" id="2913513"/>
<feature type="compositionally biased region" description="Acidic residues" evidence="1">
    <location>
        <begin position="176"/>
        <end position="185"/>
    </location>
</feature>
<sequence length="515" mass="61006">MTGTPVFQYKIQYEAWYFIVTSSGLHFYFNKSKRKSYWQLYDVFEDNPGIDQNEFINCINMEDIALLMCRVNGLKGLDGYFFKESKRNEKDLQKKSIDVDSINTRSRDEEGVEEEIVDKQGTTESEEEEEEIVEYDKDAKEEFIRNLLLEEGYMQEEAEKKDEETPDVLNLGYSSSEDDSEAEEDRDIKNDQDDNNEEEIRHNDIHDDKRKNTDEDHNETDLYQDQIEEKGEVHNEEKKEEKYDGEQSEEDHDEHKIHDADDSDDETQGNRGLDLSLSEDEIDATKEFLQLLDSYKDRISVYDPWFLIEEELLPELITKPEYYSIDDSSERERIFNQWCKIQQDEPQETISDTGVQQPDVYPTITQMYFRYLQNHKKELKKYFYSEFSTKFSNEIDLTFGELLAKERESLYRQYKIMITDYAEYEKKMKKSGSNDANLKKLKLITFLNKNRKCLPNNAIREDVLQIENSTEDAFSKWAKICNLYNIPTSIGNNVENFIVGDEKRLQSYIETITKS</sequence>
<feature type="region of interest" description="Disordered" evidence="1">
    <location>
        <begin position="103"/>
        <end position="137"/>
    </location>
</feature>
<dbReference type="HOGENOM" id="CLU_049045_0_0_1"/>
<dbReference type="InterPro" id="IPR036517">
    <property type="entry name" value="FF_domain_sf"/>
</dbReference>
<dbReference type="RefSeq" id="XP_457552.2">
    <property type="nucleotide sequence ID" value="XM_457552.1"/>
</dbReference>
<dbReference type="Pfam" id="PF01846">
    <property type="entry name" value="FF"/>
    <property type="match status" value="1"/>
</dbReference>
<feature type="compositionally biased region" description="Basic and acidic residues" evidence="1">
    <location>
        <begin position="186"/>
        <end position="215"/>
    </location>
</feature>
<dbReference type="eggNOG" id="ENOG502SD49">
    <property type="taxonomic scope" value="Eukaryota"/>
</dbReference>
<evidence type="ECO:0000313" key="3">
    <source>
        <dbReference type="EMBL" id="CAG85562.2"/>
    </source>
</evidence>
<dbReference type="InParanoid" id="Q6BW67"/>
<proteinExistence type="predicted"/>
<accession>Q6BW67</accession>
<evidence type="ECO:0000256" key="1">
    <source>
        <dbReference type="SAM" id="MobiDB-lite"/>
    </source>
</evidence>
<dbReference type="VEuPathDB" id="FungiDB:DEHA2B13926g"/>
<dbReference type="OrthoDB" id="4023202at2759"/>
<feature type="compositionally biased region" description="Acidic residues" evidence="1">
    <location>
        <begin position="124"/>
        <end position="133"/>
    </location>
</feature>